<reference evidence="2 3" key="1">
    <citation type="submission" date="2019-04" db="EMBL/GenBank/DDBJ databases">
        <title>Fungal friends and foes A comparative genomics study of 23 Aspergillus species from section Flavi.</title>
        <authorList>
            <consortium name="DOE Joint Genome Institute"/>
            <person name="Kjaerbolling I."/>
            <person name="Vesth T.C."/>
            <person name="Frisvad J.C."/>
            <person name="Nybo J.L."/>
            <person name="Theobald S."/>
            <person name="Kildgaard S."/>
            <person name="Petersen T.I."/>
            <person name="Kuo A."/>
            <person name="Sato A."/>
            <person name="Lyhne E.K."/>
            <person name="Kogle M.E."/>
            <person name="Wiebenga A."/>
            <person name="Kun R.S."/>
            <person name="Lubbers R.J."/>
            <person name="Makela M.R."/>
            <person name="Barry K."/>
            <person name="Chovatia M."/>
            <person name="Clum A."/>
            <person name="Daum C."/>
            <person name="Haridas S."/>
            <person name="He G."/>
            <person name="LaButti K."/>
            <person name="Lipzen A."/>
            <person name="Mondo S."/>
            <person name="Pangilinan J."/>
            <person name="Riley R."/>
            <person name="Salamov A."/>
            <person name="Simmons B.A."/>
            <person name="Magnuson J.K."/>
            <person name="Henrissat B."/>
            <person name="Mortensen U.H."/>
            <person name="Larsen T.O."/>
            <person name="De vries R.P."/>
            <person name="Grigoriev I.V."/>
            <person name="Machida M."/>
            <person name="Baker S.E."/>
            <person name="Andersen M.R."/>
        </authorList>
    </citation>
    <scope>NUCLEOTIDE SEQUENCE [LARGE SCALE GENOMIC DNA]</scope>
    <source>
        <strain evidence="2 3">CBS 117618</strain>
    </source>
</reference>
<dbReference type="AlphaFoldDB" id="A0A5N6DX44"/>
<evidence type="ECO:0000313" key="2">
    <source>
        <dbReference type="EMBL" id="KAB8209761.1"/>
    </source>
</evidence>
<keyword evidence="3" id="KW-1185">Reference proteome</keyword>
<accession>A0A5N6DX44</accession>
<sequence>MSGLLSKVVALCAGCGIEISLLFMILWNFIGVALIQPHYLYLIVQSNIKQRDPTIPPPEAIAHLRATGDSKHAALVMDWAGIEYIRYQKRCHRDSK</sequence>
<evidence type="ECO:0000256" key="1">
    <source>
        <dbReference type="SAM" id="Phobius"/>
    </source>
</evidence>
<keyword evidence="1" id="KW-0812">Transmembrane</keyword>
<dbReference type="EMBL" id="ML734945">
    <property type="protein sequence ID" value="KAB8209761.1"/>
    <property type="molecule type" value="Genomic_DNA"/>
</dbReference>
<dbReference type="VEuPathDB" id="FungiDB:BDV34DRAFT_221263"/>
<feature type="transmembrane region" description="Helical" evidence="1">
    <location>
        <begin position="20"/>
        <end position="42"/>
    </location>
</feature>
<protein>
    <submittedName>
        <fullName evidence="2">Uncharacterized protein</fullName>
    </submittedName>
</protein>
<proteinExistence type="predicted"/>
<keyword evidence="1" id="KW-0472">Membrane</keyword>
<keyword evidence="1" id="KW-1133">Transmembrane helix</keyword>
<organism evidence="2 3">
    <name type="scientific">Aspergillus parasiticus</name>
    <dbReference type="NCBI Taxonomy" id="5067"/>
    <lineage>
        <taxon>Eukaryota</taxon>
        <taxon>Fungi</taxon>
        <taxon>Dikarya</taxon>
        <taxon>Ascomycota</taxon>
        <taxon>Pezizomycotina</taxon>
        <taxon>Eurotiomycetes</taxon>
        <taxon>Eurotiomycetidae</taxon>
        <taxon>Eurotiales</taxon>
        <taxon>Aspergillaceae</taxon>
        <taxon>Aspergillus</taxon>
        <taxon>Aspergillus subgen. Circumdati</taxon>
    </lineage>
</organism>
<gene>
    <name evidence="2" type="ORF">BDV34DRAFT_221263</name>
</gene>
<dbReference type="Proteomes" id="UP000326532">
    <property type="component" value="Unassembled WGS sequence"/>
</dbReference>
<name>A0A5N6DX44_ASPPA</name>
<evidence type="ECO:0000313" key="3">
    <source>
        <dbReference type="Proteomes" id="UP000326532"/>
    </source>
</evidence>